<evidence type="ECO:0000256" key="4">
    <source>
        <dbReference type="ARBA" id="ARBA00022691"/>
    </source>
</evidence>
<comment type="cofactor">
    <cofactor evidence="13">
        <name>[4Fe-4S] cluster</name>
        <dbReference type="ChEBI" id="CHEBI:49883"/>
    </cofactor>
    <text evidence="13">Binds 1 [4Fe-4S] cluster per subunit. The cluster is coordinated with 3 cysteines and an exchangeable S-adenosyl-L-methionine.</text>
</comment>
<dbReference type="HAMAP" id="MF_00089">
    <property type="entry name" value="ThiC"/>
    <property type="match status" value="1"/>
</dbReference>
<evidence type="ECO:0000256" key="3">
    <source>
        <dbReference type="ARBA" id="ARBA00022485"/>
    </source>
</evidence>
<dbReference type="GO" id="GO:0051539">
    <property type="term" value="F:4 iron, 4 sulfur cluster binding"/>
    <property type="evidence" value="ECO:0007669"/>
    <property type="project" value="UniProtKB-KW"/>
</dbReference>
<feature type="binding site" evidence="13">
    <location>
        <position position="505"/>
    </location>
    <ligand>
        <name>Zn(2+)</name>
        <dbReference type="ChEBI" id="CHEBI:29105"/>
    </ligand>
</feature>
<gene>
    <name evidence="13 15" type="primary">thiC</name>
    <name evidence="15" type="ORF">E6O51_21425</name>
</gene>
<organism evidence="15 16">
    <name type="scientific">Pseudothauera rhizosphaerae</name>
    <dbReference type="NCBI Taxonomy" id="2565932"/>
    <lineage>
        <taxon>Bacteria</taxon>
        <taxon>Pseudomonadati</taxon>
        <taxon>Pseudomonadota</taxon>
        <taxon>Betaproteobacteria</taxon>
        <taxon>Rhodocyclales</taxon>
        <taxon>Zoogloeaceae</taxon>
        <taxon>Pseudothauera</taxon>
    </lineage>
</organism>
<keyword evidence="7 13" id="KW-0784">Thiamine biosynthesis</keyword>
<dbReference type="PANTHER" id="PTHR30557">
    <property type="entry name" value="THIAMINE BIOSYNTHESIS PROTEIN THIC"/>
    <property type="match status" value="1"/>
</dbReference>
<feature type="binding site" evidence="13">
    <location>
        <position position="464"/>
    </location>
    <ligand>
        <name>substrate</name>
    </ligand>
</feature>
<keyword evidence="3 13" id="KW-0004">4Fe-4S</keyword>
<feature type="binding site" evidence="13">
    <location>
        <position position="337"/>
    </location>
    <ligand>
        <name>substrate</name>
    </ligand>
</feature>
<feature type="binding site" evidence="13">
    <location>
        <position position="301"/>
    </location>
    <ligand>
        <name>substrate</name>
    </ligand>
</feature>
<feature type="binding site" evidence="13">
    <location>
        <begin position="398"/>
        <end position="401"/>
    </location>
    <ligand>
        <name>substrate</name>
    </ligand>
</feature>
<dbReference type="InterPro" id="IPR002817">
    <property type="entry name" value="ThiC/BzaA/B"/>
</dbReference>
<evidence type="ECO:0000313" key="16">
    <source>
        <dbReference type="Proteomes" id="UP000307956"/>
    </source>
</evidence>
<dbReference type="SFLD" id="SFLDS00113">
    <property type="entry name" value="Radical_SAM_Phosphomethylpyrim"/>
    <property type="match status" value="1"/>
</dbReference>
<dbReference type="InterPro" id="IPR037509">
    <property type="entry name" value="ThiC"/>
</dbReference>
<dbReference type="OrthoDB" id="9805897at2"/>
<keyword evidence="9 13" id="KW-0411">Iron-sulfur</keyword>
<evidence type="ECO:0000256" key="1">
    <source>
        <dbReference type="ARBA" id="ARBA00003175"/>
    </source>
</evidence>
<proteinExistence type="inferred from homology"/>
<dbReference type="GO" id="GO:0005829">
    <property type="term" value="C:cytosol"/>
    <property type="evidence" value="ECO:0007669"/>
    <property type="project" value="TreeGrafter"/>
</dbReference>
<reference evidence="15 16" key="1">
    <citation type="submission" date="2019-04" db="EMBL/GenBank/DDBJ databases">
        <title>Azoarcus rhizosphaerae sp. nov. isolated from rhizosphere of Ficus religiosa.</title>
        <authorList>
            <person name="Lin S.-Y."/>
            <person name="Hameed A."/>
            <person name="Hsu Y.-H."/>
            <person name="Young C.-C."/>
        </authorList>
    </citation>
    <scope>NUCLEOTIDE SEQUENCE [LARGE SCALE GENOMIC DNA]</scope>
    <source>
        <strain evidence="15 16">CC-YHH848</strain>
    </source>
</reference>
<evidence type="ECO:0000256" key="5">
    <source>
        <dbReference type="ARBA" id="ARBA00022723"/>
    </source>
</evidence>
<dbReference type="GO" id="GO:0009229">
    <property type="term" value="P:thiamine diphosphate biosynthetic process"/>
    <property type="evidence" value="ECO:0007669"/>
    <property type="project" value="UniProtKB-UniRule"/>
</dbReference>
<accession>A0A4S4A9I1</accession>
<keyword evidence="10 13" id="KW-0456">Lyase</keyword>
<dbReference type="InterPro" id="IPR038521">
    <property type="entry name" value="ThiC/Bza_core_dom"/>
</dbReference>
<evidence type="ECO:0000256" key="13">
    <source>
        <dbReference type="HAMAP-Rule" id="MF_00089"/>
    </source>
</evidence>
<dbReference type="AlphaFoldDB" id="A0A4S4A9I1"/>
<comment type="caution">
    <text evidence="15">The sequence shown here is derived from an EMBL/GenBank/DDBJ whole genome shotgun (WGS) entry which is preliminary data.</text>
</comment>
<dbReference type="GO" id="GO:0009228">
    <property type="term" value="P:thiamine biosynthetic process"/>
    <property type="evidence" value="ECO:0007669"/>
    <property type="project" value="UniProtKB-UniRule"/>
</dbReference>
<dbReference type="UniPathway" id="UPA00060"/>
<keyword evidence="8 13" id="KW-0408">Iron</keyword>
<dbReference type="NCBIfam" id="NF009895">
    <property type="entry name" value="PRK13352.1"/>
    <property type="match status" value="1"/>
</dbReference>
<dbReference type="SFLD" id="SFLDF00407">
    <property type="entry name" value="phosphomethylpyrimidine_syntha"/>
    <property type="match status" value="1"/>
</dbReference>
<dbReference type="GO" id="GO:0008270">
    <property type="term" value="F:zinc ion binding"/>
    <property type="evidence" value="ECO:0007669"/>
    <property type="project" value="UniProtKB-UniRule"/>
</dbReference>
<comment type="subunit">
    <text evidence="13">Homodimer.</text>
</comment>
<dbReference type="InterPro" id="IPR025747">
    <property type="entry name" value="ThiC-associated_dom"/>
</dbReference>
<dbReference type="Pfam" id="PF01964">
    <property type="entry name" value="ThiC_Rad_SAM"/>
    <property type="match status" value="1"/>
</dbReference>
<keyword evidence="4 13" id="KW-0949">S-adenosyl-L-methionine</keyword>
<keyword evidence="16" id="KW-1185">Reference proteome</keyword>
<keyword evidence="6 13" id="KW-0862">Zinc</keyword>
<dbReference type="FunFam" id="3.20.20.540:FF:000001">
    <property type="entry name" value="Phosphomethylpyrimidine synthase"/>
    <property type="match status" value="1"/>
</dbReference>
<dbReference type="SFLD" id="SFLDG01114">
    <property type="entry name" value="phosphomethylpyrimidine_syntha"/>
    <property type="match status" value="1"/>
</dbReference>
<feature type="binding site" evidence="13">
    <location>
        <begin position="357"/>
        <end position="359"/>
    </location>
    <ligand>
        <name>substrate</name>
    </ligand>
</feature>
<dbReference type="PANTHER" id="PTHR30557:SF1">
    <property type="entry name" value="PHOSPHOMETHYLPYRIMIDINE SYNTHASE, CHLOROPLASTIC"/>
    <property type="match status" value="1"/>
</dbReference>
<feature type="binding site" evidence="13">
    <location>
        <position position="272"/>
    </location>
    <ligand>
        <name>substrate</name>
    </ligand>
</feature>
<dbReference type="Gene3D" id="6.10.250.620">
    <property type="match status" value="1"/>
</dbReference>
<evidence type="ECO:0000256" key="11">
    <source>
        <dbReference type="ARBA" id="ARBA00050218"/>
    </source>
</evidence>
<dbReference type="Pfam" id="PF13667">
    <property type="entry name" value="ThiC-associated"/>
    <property type="match status" value="1"/>
</dbReference>
<dbReference type="EMBL" id="SSOD01000029">
    <property type="protein sequence ID" value="THF54783.1"/>
    <property type="molecule type" value="Genomic_DNA"/>
</dbReference>
<name>A0A4S4A9I1_9RHOO</name>
<dbReference type="Proteomes" id="UP000307956">
    <property type="component" value="Unassembled WGS sequence"/>
</dbReference>
<comment type="similarity">
    <text evidence="12 13">Belongs to the ThiC family.</text>
</comment>
<protein>
    <recommendedName>
        <fullName evidence="13">Phosphomethylpyrimidine synthase</fullName>
        <ecNumber evidence="13">4.1.99.17</ecNumber>
    </recommendedName>
    <alternativeName>
        <fullName evidence="13">Hydroxymethylpyrimidine phosphate synthase</fullName>
        <shortName evidence="13">HMP-P synthase</shortName>
        <shortName evidence="13">HMP-phosphate synthase</shortName>
        <shortName evidence="13">HMPP synthase</shortName>
    </alternativeName>
    <alternativeName>
        <fullName evidence="13">Thiamine biosynthesis protein ThiC</fullName>
    </alternativeName>
</protein>
<comment type="pathway">
    <text evidence="2 13">Cofactor biosynthesis; thiamine diphosphate biosynthesis.</text>
</comment>
<sequence>MNAKDHFIATQARVDEAAVAPLPNSRKIYVQGSRPDIRVPMREISQSDTPASFGAEPNPPITVYDCSGPYTDPQAKIDIRSGLPALRQRWIEEHGDTEVLPDLSSEYGRQRAADPKLDELRFPGLHRKPLRAKAGANVTQMHYARRGIVTPEMEFIAIRENLRRAEYIESLKNAGPTGQKMAALLTRQHPGQNFGAAIPAEITPEFVRDEVARGRAIIPANINHPETEPMIIGRNFLVKINANIGNSALGSSIAEEVDKMTWSIRWGGDTVMDLSTGKNIHETREWIIRNSPVPIGTVPIYQALEKVDGKAEELTWEIFRDTLIEQAEQGVDYFTIHAGVLLRYIPLTANRMTGIVSRGGSIMAKWCLAHHKESFLYTHFEDICEIMKAYDVAFSLGDGLRPGSIYDANDDAQLGELRTLGELTDIAWKHDVQVMIEGPGHVPLHLIKENMDLQLEWCKEAPFYTLGPLTTDIAPGYDHITSGIGAATIGWYGTAMLCYVTPKEHLGLPNKQDVKEGIITYKLAAHAADLAKGHPGAQVRDNALSKARFEFRWEDQFNLGLDPDKAKEFHDETLPKESAKVAHFCSMCGPHFCSMKITQDVRDFAAREGIAEDEALTKGMETKAVEFVRSGAEVYRNV</sequence>
<feature type="domain" description="ThiC-associated" evidence="14">
    <location>
        <begin position="21"/>
        <end position="98"/>
    </location>
</feature>
<dbReference type="GO" id="GO:0070284">
    <property type="term" value="F:phosphomethylpyrimidine synthase activity"/>
    <property type="evidence" value="ECO:0007669"/>
    <property type="project" value="UniProtKB-EC"/>
</dbReference>
<dbReference type="Gene3D" id="3.20.20.540">
    <property type="entry name" value="Radical SAM ThiC family, central domain"/>
    <property type="match status" value="1"/>
</dbReference>
<evidence type="ECO:0000259" key="14">
    <source>
        <dbReference type="Pfam" id="PF13667"/>
    </source>
</evidence>
<evidence type="ECO:0000256" key="8">
    <source>
        <dbReference type="ARBA" id="ARBA00023004"/>
    </source>
</evidence>
<dbReference type="EC" id="4.1.99.17" evidence="13"/>
<comment type="function">
    <text evidence="1 13">Catalyzes the synthesis of the hydroxymethylpyrimidine phosphate (HMP-P) moiety of thiamine from aminoimidazole ribotide (AIR) in a radical S-adenosyl-L-methionine (SAM)-dependent reaction.</text>
</comment>
<evidence type="ECO:0000256" key="6">
    <source>
        <dbReference type="ARBA" id="ARBA00022833"/>
    </source>
</evidence>
<evidence type="ECO:0000256" key="2">
    <source>
        <dbReference type="ARBA" id="ARBA00004948"/>
    </source>
</evidence>
<dbReference type="NCBIfam" id="NF006763">
    <property type="entry name" value="PRK09284.1"/>
    <property type="match status" value="1"/>
</dbReference>
<dbReference type="RefSeq" id="WP_136387071.1">
    <property type="nucleotide sequence ID" value="NZ_SSOD01000029.1"/>
</dbReference>
<evidence type="ECO:0000256" key="7">
    <source>
        <dbReference type="ARBA" id="ARBA00022977"/>
    </source>
</evidence>
<evidence type="ECO:0000256" key="9">
    <source>
        <dbReference type="ARBA" id="ARBA00023014"/>
    </source>
</evidence>
<keyword evidence="5 13" id="KW-0479">Metal-binding</keyword>
<feature type="binding site" evidence="13">
    <location>
        <position position="441"/>
    </location>
    <ligand>
        <name>Zn(2+)</name>
        <dbReference type="ChEBI" id="CHEBI:29105"/>
    </ligand>
</feature>
<evidence type="ECO:0000313" key="15">
    <source>
        <dbReference type="EMBL" id="THF54783.1"/>
    </source>
</evidence>
<comment type="catalytic activity">
    <reaction evidence="11 13">
        <text>5-amino-1-(5-phospho-beta-D-ribosyl)imidazole + S-adenosyl-L-methionine = 4-amino-2-methyl-5-(phosphooxymethyl)pyrimidine + CO + 5'-deoxyadenosine + formate + L-methionine + 3 H(+)</text>
        <dbReference type="Rhea" id="RHEA:24840"/>
        <dbReference type="ChEBI" id="CHEBI:15378"/>
        <dbReference type="ChEBI" id="CHEBI:15740"/>
        <dbReference type="ChEBI" id="CHEBI:17245"/>
        <dbReference type="ChEBI" id="CHEBI:17319"/>
        <dbReference type="ChEBI" id="CHEBI:57844"/>
        <dbReference type="ChEBI" id="CHEBI:58354"/>
        <dbReference type="ChEBI" id="CHEBI:59789"/>
        <dbReference type="ChEBI" id="CHEBI:137981"/>
        <dbReference type="EC" id="4.1.99.17"/>
    </reaction>
</comment>
<evidence type="ECO:0000256" key="12">
    <source>
        <dbReference type="ARBA" id="ARBA00061546"/>
    </source>
</evidence>
<feature type="binding site" evidence="13">
    <location>
        <position position="437"/>
    </location>
    <ligand>
        <name>substrate</name>
    </ligand>
</feature>
<feature type="binding site" evidence="13">
    <location>
        <position position="243"/>
    </location>
    <ligand>
        <name>substrate</name>
    </ligand>
</feature>
<feature type="binding site" evidence="13">
    <location>
        <position position="588"/>
    </location>
    <ligand>
        <name>[4Fe-4S] cluster</name>
        <dbReference type="ChEBI" id="CHEBI:49883"/>
        <note>4Fe-4S-S-AdoMet</note>
    </ligand>
</feature>
<evidence type="ECO:0000256" key="10">
    <source>
        <dbReference type="ARBA" id="ARBA00023239"/>
    </source>
</evidence>
<dbReference type="NCBIfam" id="TIGR00190">
    <property type="entry name" value="thiC"/>
    <property type="match status" value="1"/>
</dbReference>
<feature type="binding site" evidence="13">
    <location>
        <position position="593"/>
    </location>
    <ligand>
        <name>[4Fe-4S] cluster</name>
        <dbReference type="ChEBI" id="CHEBI:49883"/>
        <note>4Fe-4S-S-AdoMet</note>
    </ligand>
</feature>
<feature type="binding site" evidence="13">
    <location>
        <position position="585"/>
    </location>
    <ligand>
        <name>[4Fe-4S] cluster</name>
        <dbReference type="ChEBI" id="CHEBI:49883"/>
        <note>4Fe-4S-S-AdoMet</note>
    </ligand>
</feature>